<dbReference type="Proteomes" id="UP000266934">
    <property type="component" value="Chromosome"/>
</dbReference>
<keyword evidence="1" id="KW-0678">Repressor</keyword>
<dbReference type="NCBIfam" id="NF009432">
    <property type="entry name" value="PRK12791.1"/>
    <property type="match status" value="1"/>
</dbReference>
<evidence type="ECO:0000313" key="5">
    <source>
        <dbReference type="Proteomes" id="UP000266934"/>
    </source>
</evidence>
<keyword evidence="5" id="KW-1185">Reference proteome</keyword>
<dbReference type="RefSeq" id="WP_126397355.1">
    <property type="nucleotide sequence ID" value="NZ_AP018907.1"/>
</dbReference>
<proteinExistence type="predicted"/>
<dbReference type="GO" id="GO:0044781">
    <property type="term" value="P:bacterial-type flagellum organization"/>
    <property type="evidence" value="ECO:0007669"/>
    <property type="project" value="UniProtKB-KW"/>
</dbReference>
<gene>
    <name evidence="4" type="primary">flbT1</name>
    <name evidence="4" type="ORF">BLTE_05180</name>
</gene>
<keyword evidence="3" id="KW-0694">RNA-binding</keyword>
<name>A0A348FX00_9HYPH</name>
<dbReference type="OrthoDB" id="8561314at2"/>
<dbReference type="EMBL" id="AP018907">
    <property type="protein sequence ID" value="BBF91833.1"/>
    <property type="molecule type" value="Genomic_DNA"/>
</dbReference>
<dbReference type="InterPro" id="IPR009967">
    <property type="entry name" value="Flagellum_FlbT"/>
</dbReference>
<dbReference type="GO" id="GO:0006402">
    <property type="term" value="P:mRNA catabolic process"/>
    <property type="evidence" value="ECO:0007669"/>
    <property type="project" value="InterPro"/>
</dbReference>
<reference evidence="4 5" key="1">
    <citation type="submission" date="2018-08" db="EMBL/GenBank/DDBJ databases">
        <title>Complete genome sequencing of Blastochloris tepida GI.</title>
        <authorList>
            <person name="Tsukatani Y."/>
            <person name="Mori H."/>
        </authorList>
    </citation>
    <scope>NUCLEOTIDE SEQUENCE [LARGE SCALE GENOMIC DNA]</scope>
    <source>
        <strain evidence="4 5">GI</strain>
    </source>
</reference>
<protein>
    <submittedName>
        <fullName evidence="4">Putative flagellum biosynthesis repressor protein FlbT 1</fullName>
    </submittedName>
</protein>
<dbReference type="GO" id="GO:1902209">
    <property type="term" value="P:negative regulation of bacterial-type flagellum assembly"/>
    <property type="evidence" value="ECO:0007669"/>
    <property type="project" value="InterPro"/>
</dbReference>
<accession>A0A348FX00</accession>
<dbReference type="KEGG" id="blag:BLTE_05180"/>
<dbReference type="Pfam" id="PF07378">
    <property type="entry name" value="FlbT"/>
    <property type="match status" value="1"/>
</dbReference>
<dbReference type="AlphaFoldDB" id="A0A348FX00"/>
<evidence type="ECO:0000256" key="1">
    <source>
        <dbReference type="ARBA" id="ARBA00022491"/>
    </source>
</evidence>
<evidence type="ECO:0000256" key="2">
    <source>
        <dbReference type="ARBA" id="ARBA00022795"/>
    </source>
</evidence>
<sequence>MALKVELKPGERIIIGQSVVTNGDHRARLLIDGEAPILREKDIMTVSEADTPCKRIYLIVQLMYLTGNPQKQQELYLELVDEVVKAAPSTLPYVEAISAHIAANAIYKALKETRALVAYEAELMAQARAGTPAP</sequence>
<dbReference type="GO" id="GO:0048027">
    <property type="term" value="F:mRNA 5'-UTR binding"/>
    <property type="evidence" value="ECO:0007669"/>
    <property type="project" value="InterPro"/>
</dbReference>
<organism evidence="4 5">
    <name type="scientific">Blastochloris tepida</name>
    <dbReference type="NCBI Taxonomy" id="2233851"/>
    <lineage>
        <taxon>Bacteria</taxon>
        <taxon>Pseudomonadati</taxon>
        <taxon>Pseudomonadota</taxon>
        <taxon>Alphaproteobacteria</taxon>
        <taxon>Hyphomicrobiales</taxon>
        <taxon>Blastochloridaceae</taxon>
        <taxon>Blastochloris</taxon>
    </lineage>
</organism>
<keyword evidence="2" id="KW-1005">Bacterial flagellum biogenesis</keyword>
<evidence type="ECO:0000313" key="4">
    <source>
        <dbReference type="EMBL" id="BBF91833.1"/>
    </source>
</evidence>
<evidence type="ECO:0000256" key="3">
    <source>
        <dbReference type="ARBA" id="ARBA00022884"/>
    </source>
</evidence>